<dbReference type="EMBL" id="CAAALY010073895">
    <property type="protein sequence ID" value="VEL25432.1"/>
    <property type="molecule type" value="Genomic_DNA"/>
</dbReference>
<proteinExistence type="predicted"/>
<sequence>MLKFPIRLFKRSSTPRANSQEDNKSELLSSFEQFPKICRTDETKARSDSAEPGSYNRRCHSLIQEASPRLTKYGKLLGSVDEGEIKGTKNEIKEVNGRGKSEISLGSRKFDIKISERYEVNQMPLPYTVPSEKITETPLLASSHSRLLFPRNKKLCGNEVKRELDQAPEPLEHSKQDPLISVSPTVLITRADSREMDYVDPFLHKELFPKNPTHPSEKNRDSTEEGKDEFNLRKEEEVEAHISTKVEPAEDKRGWQARHTFCKLKTPLLSASRTRAFSTPLPSSIFDQMSHGRMLIEDLVICQDAR</sequence>
<feature type="region of interest" description="Disordered" evidence="1">
    <location>
        <begin position="206"/>
        <end position="234"/>
    </location>
</feature>
<dbReference type="Proteomes" id="UP000784294">
    <property type="component" value="Unassembled WGS sequence"/>
</dbReference>
<name>A0A448X199_9PLAT</name>
<evidence type="ECO:0000313" key="3">
    <source>
        <dbReference type="Proteomes" id="UP000784294"/>
    </source>
</evidence>
<reference evidence="2" key="1">
    <citation type="submission" date="2018-11" db="EMBL/GenBank/DDBJ databases">
        <authorList>
            <consortium name="Pathogen Informatics"/>
        </authorList>
    </citation>
    <scope>NUCLEOTIDE SEQUENCE</scope>
</reference>
<organism evidence="2 3">
    <name type="scientific">Protopolystoma xenopodis</name>
    <dbReference type="NCBI Taxonomy" id="117903"/>
    <lineage>
        <taxon>Eukaryota</taxon>
        <taxon>Metazoa</taxon>
        <taxon>Spiralia</taxon>
        <taxon>Lophotrochozoa</taxon>
        <taxon>Platyhelminthes</taxon>
        <taxon>Monogenea</taxon>
        <taxon>Polyopisthocotylea</taxon>
        <taxon>Polystomatidea</taxon>
        <taxon>Polystomatidae</taxon>
        <taxon>Protopolystoma</taxon>
    </lineage>
</organism>
<dbReference type="AlphaFoldDB" id="A0A448X199"/>
<evidence type="ECO:0000256" key="1">
    <source>
        <dbReference type="SAM" id="MobiDB-lite"/>
    </source>
</evidence>
<keyword evidence="3" id="KW-1185">Reference proteome</keyword>
<comment type="caution">
    <text evidence="2">The sequence shown here is derived from an EMBL/GenBank/DDBJ whole genome shotgun (WGS) entry which is preliminary data.</text>
</comment>
<feature type="compositionally biased region" description="Basic and acidic residues" evidence="1">
    <location>
        <begin position="215"/>
        <end position="234"/>
    </location>
</feature>
<feature type="non-terminal residue" evidence="2">
    <location>
        <position position="306"/>
    </location>
</feature>
<protein>
    <submittedName>
        <fullName evidence="2">Uncharacterized protein</fullName>
    </submittedName>
</protein>
<gene>
    <name evidence="2" type="ORF">PXEA_LOCUS18872</name>
</gene>
<evidence type="ECO:0000313" key="2">
    <source>
        <dbReference type="EMBL" id="VEL25432.1"/>
    </source>
</evidence>
<accession>A0A448X199</accession>